<sequence length="191" mass="22214">MKILQYLIILYFVIFSCTKNIVDNSSKVEQIKISENIFSTTDIKINIVAKNEIDDEIIFLIKGIYKGKIVGFQIKVNKVFEKEIAVSYPLVFSNIGKETDNFVKAFTEILKQKMQVHKIPQNFTFECYNQNRRKVDLTSKDVLILKIVSTEKTKDDIEFFLMINTNEDYIVISEKDSNFRKGIINIFSGNK</sequence>
<dbReference type="Proteomes" id="UP000660070">
    <property type="component" value="Unassembled WGS sequence"/>
</dbReference>
<accession>A0ABS0FDE0</accession>
<organism evidence="1 2">
    <name type="scientific">Kaistella gelatinilytica</name>
    <dbReference type="NCBI Taxonomy" id="2787636"/>
    <lineage>
        <taxon>Bacteria</taxon>
        <taxon>Pseudomonadati</taxon>
        <taxon>Bacteroidota</taxon>
        <taxon>Flavobacteriia</taxon>
        <taxon>Flavobacteriales</taxon>
        <taxon>Weeksellaceae</taxon>
        <taxon>Chryseobacterium group</taxon>
        <taxon>Kaistella</taxon>
    </lineage>
</organism>
<reference evidence="1 2" key="1">
    <citation type="submission" date="2020-11" db="EMBL/GenBank/DDBJ databases">
        <title>Kaistella gelatinilytica sp. nov., a flavobacterium isolated from Antarctic Soil.</title>
        <authorList>
            <person name="Li J."/>
        </authorList>
    </citation>
    <scope>NUCLEOTIDE SEQUENCE [LARGE SCALE GENOMIC DNA]</scope>
    <source>
        <strain evidence="1 2">G5-32</strain>
    </source>
</reference>
<keyword evidence="2" id="KW-1185">Reference proteome</keyword>
<dbReference type="EMBL" id="JADPVI010000002">
    <property type="protein sequence ID" value="MBF8457666.1"/>
    <property type="molecule type" value="Genomic_DNA"/>
</dbReference>
<evidence type="ECO:0000313" key="1">
    <source>
        <dbReference type="EMBL" id="MBF8457666.1"/>
    </source>
</evidence>
<comment type="caution">
    <text evidence="1">The sequence shown here is derived from an EMBL/GenBank/DDBJ whole genome shotgun (WGS) entry which is preliminary data.</text>
</comment>
<gene>
    <name evidence="1" type="ORF">IV494_10795</name>
</gene>
<name>A0ABS0FDE0_9FLAO</name>
<evidence type="ECO:0008006" key="3">
    <source>
        <dbReference type="Google" id="ProtNLM"/>
    </source>
</evidence>
<evidence type="ECO:0000313" key="2">
    <source>
        <dbReference type="Proteomes" id="UP000660070"/>
    </source>
</evidence>
<proteinExistence type="predicted"/>
<protein>
    <recommendedName>
        <fullName evidence="3">Lipoprotein</fullName>
    </recommendedName>
</protein>
<dbReference type="RefSeq" id="WP_196080143.1">
    <property type="nucleotide sequence ID" value="NZ_JADPVI010000002.1"/>
</dbReference>
<dbReference type="PROSITE" id="PS51257">
    <property type="entry name" value="PROKAR_LIPOPROTEIN"/>
    <property type="match status" value="1"/>
</dbReference>